<evidence type="ECO:0000313" key="5">
    <source>
        <dbReference type="Proteomes" id="UP000823914"/>
    </source>
</evidence>
<gene>
    <name evidence="4" type="ORF">IAA16_06585</name>
</gene>
<comment type="pathway">
    <text evidence="3">Carbohydrate degradation; glycolysis; D-glyceraldehyde 3-phosphate from glycerone phosphate: step 1/1.</text>
</comment>
<keyword evidence="2 3" id="KW-0413">Isomerase</keyword>
<dbReference type="PROSITE" id="PS51440">
    <property type="entry name" value="TIM_2"/>
    <property type="match status" value="1"/>
</dbReference>
<keyword evidence="3" id="KW-0963">Cytoplasm</keyword>
<dbReference type="PANTHER" id="PTHR21139">
    <property type="entry name" value="TRIOSEPHOSPHATE ISOMERASE"/>
    <property type="match status" value="1"/>
</dbReference>
<comment type="subunit">
    <text evidence="3">Homodimer.</text>
</comment>
<dbReference type="InterPro" id="IPR035990">
    <property type="entry name" value="TIM_sf"/>
</dbReference>
<name>A0A9E2L2Q3_9SPIR</name>
<proteinExistence type="inferred from homology"/>
<dbReference type="Proteomes" id="UP000823914">
    <property type="component" value="Unassembled WGS sequence"/>
</dbReference>
<organism evidence="4 5">
    <name type="scientific">Candidatus Treponema excrementipullorum</name>
    <dbReference type="NCBI Taxonomy" id="2838768"/>
    <lineage>
        <taxon>Bacteria</taxon>
        <taxon>Pseudomonadati</taxon>
        <taxon>Spirochaetota</taxon>
        <taxon>Spirochaetia</taxon>
        <taxon>Spirochaetales</taxon>
        <taxon>Treponemataceae</taxon>
        <taxon>Treponema</taxon>
    </lineage>
</organism>
<dbReference type="PANTHER" id="PTHR21139:SF42">
    <property type="entry name" value="TRIOSEPHOSPHATE ISOMERASE"/>
    <property type="match status" value="1"/>
</dbReference>
<keyword evidence="3" id="KW-0324">Glycolysis</keyword>
<comment type="catalytic activity">
    <reaction evidence="3">
        <text>D-glyceraldehyde 3-phosphate = dihydroxyacetone phosphate</text>
        <dbReference type="Rhea" id="RHEA:18585"/>
        <dbReference type="ChEBI" id="CHEBI:57642"/>
        <dbReference type="ChEBI" id="CHEBI:59776"/>
        <dbReference type="EC" id="5.3.1.1"/>
    </reaction>
</comment>
<evidence type="ECO:0000313" key="4">
    <source>
        <dbReference type="EMBL" id="MBU3850215.1"/>
    </source>
</evidence>
<dbReference type="GO" id="GO:0006094">
    <property type="term" value="P:gluconeogenesis"/>
    <property type="evidence" value="ECO:0007669"/>
    <property type="project" value="UniProtKB-KW"/>
</dbReference>
<accession>A0A9E2L2Q3</accession>
<comment type="caution">
    <text evidence="4">The sequence shown here is derived from an EMBL/GenBank/DDBJ whole genome shotgun (WGS) entry which is preliminary data.</text>
</comment>
<dbReference type="AlphaFoldDB" id="A0A9E2L2Q3"/>
<reference evidence="4" key="2">
    <citation type="submission" date="2021-04" db="EMBL/GenBank/DDBJ databases">
        <authorList>
            <person name="Gilroy R."/>
        </authorList>
    </citation>
    <scope>NUCLEOTIDE SEQUENCE</scope>
    <source>
        <strain evidence="4">Gambia15-2214</strain>
    </source>
</reference>
<sequence length="288" mass="31603">MKYIFLNLKRFDVTKENGGVNSLSVPENWGAYIATELQSYISKRRDLQENYEFSVFFPEAHIISAAKALSSQKNQENKGLQLGCQSVYHQDVATGGNFGAFTTLRTAKSMKQLGCTWTIIGHSEERKALREIMNLAGATPENITKAIHTILNKEIQQAQNAGLKVLYCIGESQEEVPYRLDVLKNQIEAGLEQIDASSVVLGYEPLWAIGPGKIPPTAEEIASIVKGIKTFCPCPVVYGGGLKKDNAESIGAITELDGGLIALTRFSGDIGFYPEEYAEIVEKYVTGL</sequence>
<keyword evidence="3" id="KW-0312">Gluconeogenesis</keyword>
<dbReference type="EC" id="5.3.1.1" evidence="3"/>
<dbReference type="Gene3D" id="3.20.20.70">
    <property type="entry name" value="Aldolase class I"/>
    <property type="match status" value="1"/>
</dbReference>
<evidence type="ECO:0000256" key="2">
    <source>
        <dbReference type="ARBA" id="ARBA00023235"/>
    </source>
</evidence>
<evidence type="ECO:0000256" key="3">
    <source>
        <dbReference type="RuleBase" id="RU363013"/>
    </source>
</evidence>
<dbReference type="EMBL" id="JAHLFV010000157">
    <property type="protein sequence ID" value="MBU3850215.1"/>
    <property type="molecule type" value="Genomic_DNA"/>
</dbReference>
<dbReference type="SUPFAM" id="SSF51351">
    <property type="entry name" value="Triosephosphate isomerase (TIM)"/>
    <property type="match status" value="1"/>
</dbReference>
<dbReference type="GO" id="GO:0004807">
    <property type="term" value="F:triose-phosphate isomerase activity"/>
    <property type="evidence" value="ECO:0007669"/>
    <property type="project" value="UniProtKB-EC"/>
</dbReference>
<dbReference type="GO" id="GO:0006096">
    <property type="term" value="P:glycolytic process"/>
    <property type="evidence" value="ECO:0007669"/>
    <property type="project" value="UniProtKB-KW"/>
</dbReference>
<comment type="similarity">
    <text evidence="1 3">Belongs to the triosephosphate isomerase family.</text>
</comment>
<dbReference type="Pfam" id="PF00121">
    <property type="entry name" value="TIM"/>
    <property type="match status" value="1"/>
</dbReference>
<dbReference type="CDD" id="cd00311">
    <property type="entry name" value="TIM"/>
    <property type="match status" value="1"/>
</dbReference>
<dbReference type="GO" id="GO:0046166">
    <property type="term" value="P:glyceraldehyde-3-phosphate biosynthetic process"/>
    <property type="evidence" value="ECO:0007669"/>
    <property type="project" value="TreeGrafter"/>
</dbReference>
<dbReference type="GO" id="GO:0005829">
    <property type="term" value="C:cytosol"/>
    <property type="evidence" value="ECO:0007669"/>
    <property type="project" value="TreeGrafter"/>
</dbReference>
<evidence type="ECO:0000256" key="1">
    <source>
        <dbReference type="ARBA" id="ARBA00007422"/>
    </source>
</evidence>
<protein>
    <recommendedName>
        <fullName evidence="3">Triosephosphate isomerase</fullName>
        <ecNumber evidence="3">5.3.1.1</ecNumber>
    </recommendedName>
</protein>
<comment type="pathway">
    <text evidence="3">Carbohydrate biosynthesis; gluconeogenesis.</text>
</comment>
<dbReference type="InterPro" id="IPR013785">
    <property type="entry name" value="Aldolase_TIM"/>
</dbReference>
<comment type="subcellular location">
    <subcellularLocation>
        <location evidence="3">Cytoplasm</location>
    </subcellularLocation>
</comment>
<dbReference type="GO" id="GO:0019563">
    <property type="term" value="P:glycerol catabolic process"/>
    <property type="evidence" value="ECO:0007669"/>
    <property type="project" value="TreeGrafter"/>
</dbReference>
<dbReference type="InterPro" id="IPR000652">
    <property type="entry name" value="Triosephosphate_isomerase"/>
</dbReference>
<reference evidence="4" key="1">
    <citation type="journal article" date="2021" name="PeerJ">
        <title>Extensive microbial diversity within the chicken gut microbiome revealed by metagenomics and culture.</title>
        <authorList>
            <person name="Gilroy R."/>
            <person name="Ravi A."/>
            <person name="Getino M."/>
            <person name="Pursley I."/>
            <person name="Horton D.L."/>
            <person name="Alikhan N.F."/>
            <person name="Baker D."/>
            <person name="Gharbi K."/>
            <person name="Hall N."/>
            <person name="Watson M."/>
            <person name="Adriaenssens E.M."/>
            <person name="Foster-Nyarko E."/>
            <person name="Jarju S."/>
            <person name="Secka A."/>
            <person name="Antonio M."/>
            <person name="Oren A."/>
            <person name="Chaudhuri R.R."/>
            <person name="La Ragione R."/>
            <person name="Hildebrand F."/>
            <person name="Pallen M.J."/>
        </authorList>
    </citation>
    <scope>NUCLEOTIDE SEQUENCE</scope>
    <source>
        <strain evidence="4">Gambia15-2214</strain>
    </source>
</reference>